<dbReference type="Proteomes" id="UP001501310">
    <property type="component" value="Unassembled WGS sequence"/>
</dbReference>
<comment type="caution">
    <text evidence="3">The sequence shown here is derived from an EMBL/GenBank/DDBJ whole genome shotgun (WGS) entry which is preliminary data.</text>
</comment>
<keyword evidence="2" id="KW-0732">Signal</keyword>
<organism evidence="3 4">
    <name type="scientific">Sphingomonas humi</name>
    <dbReference type="NCBI Taxonomy" id="335630"/>
    <lineage>
        <taxon>Bacteria</taxon>
        <taxon>Pseudomonadati</taxon>
        <taxon>Pseudomonadota</taxon>
        <taxon>Alphaproteobacteria</taxon>
        <taxon>Sphingomonadales</taxon>
        <taxon>Sphingomonadaceae</taxon>
        <taxon>Sphingomonas</taxon>
    </lineage>
</organism>
<feature type="region of interest" description="Disordered" evidence="1">
    <location>
        <begin position="44"/>
        <end position="70"/>
    </location>
</feature>
<name>A0ABP7RJX4_9SPHN</name>
<evidence type="ECO:0000256" key="1">
    <source>
        <dbReference type="SAM" id="MobiDB-lite"/>
    </source>
</evidence>
<accession>A0ABP7RJX4</accession>
<reference evidence="4" key="1">
    <citation type="journal article" date="2019" name="Int. J. Syst. Evol. Microbiol.">
        <title>The Global Catalogue of Microorganisms (GCM) 10K type strain sequencing project: providing services to taxonomists for standard genome sequencing and annotation.</title>
        <authorList>
            <consortium name="The Broad Institute Genomics Platform"/>
            <consortium name="The Broad Institute Genome Sequencing Center for Infectious Disease"/>
            <person name="Wu L."/>
            <person name="Ma J."/>
        </authorList>
    </citation>
    <scope>NUCLEOTIDE SEQUENCE [LARGE SCALE GENOMIC DNA]</scope>
    <source>
        <strain evidence="4">JCM 16603</strain>
    </source>
</reference>
<evidence type="ECO:0000313" key="3">
    <source>
        <dbReference type="EMBL" id="GAA3998468.1"/>
    </source>
</evidence>
<evidence type="ECO:0000313" key="4">
    <source>
        <dbReference type="Proteomes" id="UP001501310"/>
    </source>
</evidence>
<feature type="signal peptide" evidence="2">
    <location>
        <begin position="1"/>
        <end position="20"/>
    </location>
</feature>
<sequence length="70" mass="7489">MIMLAPALLTAFAATAQAPAAPPLQVRAQTQVFVQIIQAAEIRDGSSGSPHQRTTRTDDAGRTQILLQFE</sequence>
<protein>
    <submittedName>
        <fullName evidence="3">Uncharacterized protein</fullName>
    </submittedName>
</protein>
<gene>
    <name evidence="3" type="ORF">GCM10022211_05230</name>
</gene>
<keyword evidence="4" id="KW-1185">Reference proteome</keyword>
<dbReference type="EMBL" id="BAAAZD010000001">
    <property type="protein sequence ID" value="GAA3998468.1"/>
    <property type="molecule type" value="Genomic_DNA"/>
</dbReference>
<evidence type="ECO:0000256" key="2">
    <source>
        <dbReference type="SAM" id="SignalP"/>
    </source>
</evidence>
<feature type="chain" id="PRO_5045589265" evidence="2">
    <location>
        <begin position="21"/>
        <end position="70"/>
    </location>
</feature>
<proteinExistence type="predicted"/>